<evidence type="ECO:0000256" key="9">
    <source>
        <dbReference type="ARBA" id="ARBA00023004"/>
    </source>
</evidence>
<evidence type="ECO:0000256" key="5">
    <source>
        <dbReference type="ARBA" id="ARBA00022485"/>
    </source>
</evidence>
<keyword evidence="10" id="KW-0411">Iron-sulfur</keyword>
<dbReference type="AlphaFoldDB" id="A0A7C1BG13"/>
<keyword evidence="7" id="KW-0227">DNA damage</keyword>
<comment type="catalytic activity">
    <reaction evidence="1">
        <text>Hydrolyzes single-stranded DNA or mismatched double-stranded DNA and polynucleotides, releasing free uracil.</text>
        <dbReference type="EC" id="3.2.2.27"/>
    </reaction>
</comment>
<dbReference type="InterPro" id="IPR005122">
    <property type="entry name" value="Uracil-DNA_glycosylase-like"/>
</dbReference>
<dbReference type="Pfam" id="PF03167">
    <property type="entry name" value="UDG"/>
    <property type="match status" value="1"/>
</dbReference>
<dbReference type="Gene3D" id="3.40.470.10">
    <property type="entry name" value="Uracil-DNA glycosylase-like domain"/>
    <property type="match status" value="1"/>
</dbReference>
<evidence type="ECO:0000256" key="11">
    <source>
        <dbReference type="ARBA" id="ARBA00023204"/>
    </source>
</evidence>
<dbReference type="CDD" id="cd10030">
    <property type="entry name" value="UDG-F4_TTUDGA_SPO1dp_like"/>
    <property type="match status" value="1"/>
</dbReference>
<gene>
    <name evidence="13" type="ORF">ENG67_03555</name>
</gene>
<dbReference type="SMART" id="SM00986">
    <property type="entry name" value="UDG"/>
    <property type="match status" value="1"/>
</dbReference>
<name>A0A7C1BG13_UNCW3</name>
<dbReference type="EMBL" id="DRBW01000144">
    <property type="protein sequence ID" value="HDM90268.1"/>
    <property type="molecule type" value="Genomic_DNA"/>
</dbReference>
<reference evidence="13" key="1">
    <citation type="journal article" date="2020" name="mSystems">
        <title>Genome- and Community-Level Interaction Insights into Carbon Utilization and Element Cycling Functions of Hydrothermarchaeota in Hydrothermal Sediment.</title>
        <authorList>
            <person name="Zhou Z."/>
            <person name="Liu Y."/>
            <person name="Xu W."/>
            <person name="Pan J."/>
            <person name="Luo Z.H."/>
            <person name="Li M."/>
        </authorList>
    </citation>
    <scope>NUCLEOTIDE SEQUENCE [LARGE SCALE GENOMIC DNA]</scope>
    <source>
        <strain evidence="13">HyVt-237</strain>
    </source>
</reference>
<keyword evidence="5" id="KW-0004">4Fe-4S</keyword>
<evidence type="ECO:0000256" key="8">
    <source>
        <dbReference type="ARBA" id="ARBA00022801"/>
    </source>
</evidence>
<dbReference type="GO" id="GO:0046872">
    <property type="term" value="F:metal ion binding"/>
    <property type="evidence" value="ECO:0007669"/>
    <property type="project" value="UniProtKB-KW"/>
</dbReference>
<dbReference type="EC" id="3.2.2.27" evidence="3"/>
<dbReference type="PANTHER" id="PTHR33693">
    <property type="entry name" value="TYPE-5 URACIL-DNA GLYCOSYLASE"/>
    <property type="match status" value="1"/>
</dbReference>
<evidence type="ECO:0000256" key="2">
    <source>
        <dbReference type="ARBA" id="ARBA00006521"/>
    </source>
</evidence>
<dbReference type="GO" id="GO:0006281">
    <property type="term" value="P:DNA repair"/>
    <property type="evidence" value="ECO:0007669"/>
    <property type="project" value="UniProtKB-KW"/>
</dbReference>
<evidence type="ECO:0000256" key="10">
    <source>
        <dbReference type="ARBA" id="ARBA00023014"/>
    </source>
</evidence>
<keyword evidence="11" id="KW-0234">DNA repair</keyword>
<dbReference type="PANTHER" id="PTHR33693:SF1">
    <property type="entry name" value="TYPE-4 URACIL-DNA GLYCOSYLASE"/>
    <property type="match status" value="1"/>
</dbReference>
<evidence type="ECO:0000313" key="13">
    <source>
        <dbReference type="EMBL" id="HDM90268.1"/>
    </source>
</evidence>
<dbReference type="GO" id="GO:0051539">
    <property type="term" value="F:4 iron, 4 sulfur cluster binding"/>
    <property type="evidence" value="ECO:0007669"/>
    <property type="project" value="UniProtKB-KW"/>
</dbReference>
<keyword evidence="8" id="KW-0378">Hydrolase</keyword>
<dbReference type="InterPro" id="IPR005273">
    <property type="entry name" value="Ura-DNA_glyco_family4"/>
</dbReference>
<protein>
    <recommendedName>
        <fullName evidence="4">Type-4 uracil-DNA glycosylase</fullName>
        <ecNumber evidence="3">3.2.2.27</ecNumber>
    </recommendedName>
</protein>
<sequence length="205" mass="23106">MKEVLGVSEVFLGERYEVRDKRSLLEAIRRQVFQCRKCPLYRTKTNYVFGDGNPDAGLMLVGEAPGRDEDLQGIPFVGRAGKLLTELLEEAGLDREKDVYIANVLKCRPPGNRDPKPDEIAACSPYLDAQIRIIKPRVLGALGRYSGHFLSGQNLPLSSLRGRVLQSIYGIKLVVTYHPAAILRNPNLIDRSRKDFELMLKLLRE</sequence>
<comment type="caution">
    <text evidence="13">The sequence shown here is derived from an EMBL/GenBank/DDBJ whole genome shotgun (WGS) entry which is preliminary data.</text>
</comment>
<evidence type="ECO:0000256" key="1">
    <source>
        <dbReference type="ARBA" id="ARBA00001400"/>
    </source>
</evidence>
<comment type="similarity">
    <text evidence="2">Belongs to the uracil-DNA glycosylase (UDG) superfamily. Type 4 (UDGa) family.</text>
</comment>
<evidence type="ECO:0000256" key="6">
    <source>
        <dbReference type="ARBA" id="ARBA00022723"/>
    </source>
</evidence>
<dbReference type="SUPFAM" id="SSF52141">
    <property type="entry name" value="Uracil-DNA glycosylase-like"/>
    <property type="match status" value="1"/>
</dbReference>
<dbReference type="Proteomes" id="UP000885931">
    <property type="component" value="Unassembled WGS sequence"/>
</dbReference>
<organism evidence="13">
    <name type="scientific">candidate division WOR-3 bacterium</name>
    <dbReference type="NCBI Taxonomy" id="2052148"/>
    <lineage>
        <taxon>Bacteria</taxon>
        <taxon>Bacteria division WOR-3</taxon>
    </lineage>
</organism>
<keyword evidence="6" id="KW-0479">Metal-binding</keyword>
<evidence type="ECO:0000259" key="12">
    <source>
        <dbReference type="SMART" id="SM00986"/>
    </source>
</evidence>
<accession>A0A7C1BG13</accession>
<evidence type="ECO:0000256" key="3">
    <source>
        <dbReference type="ARBA" id="ARBA00012030"/>
    </source>
</evidence>
<evidence type="ECO:0000256" key="7">
    <source>
        <dbReference type="ARBA" id="ARBA00022763"/>
    </source>
</evidence>
<dbReference type="NCBIfam" id="TIGR00758">
    <property type="entry name" value="UDG_fam4"/>
    <property type="match status" value="1"/>
</dbReference>
<keyword evidence="9" id="KW-0408">Iron</keyword>
<proteinExistence type="inferred from homology"/>
<dbReference type="SMART" id="SM00987">
    <property type="entry name" value="UreE_C"/>
    <property type="match status" value="1"/>
</dbReference>
<feature type="domain" description="Uracil-DNA glycosylase-like" evidence="12">
    <location>
        <begin position="49"/>
        <end position="204"/>
    </location>
</feature>
<evidence type="ECO:0000256" key="4">
    <source>
        <dbReference type="ARBA" id="ARBA00019403"/>
    </source>
</evidence>
<dbReference type="InterPro" id="IPR051536">
    <property type="entry name" value="UDG_Type-4/5"/>
</dbReference>
<dbReference type="GO" id="GO:0004844">
    <property type="term" value="F:uracil DNA N-glycosylase activity"/>
    <property type="evidence" value="ECO:0007669"/>
    <property type="project" value="UniProtKB-EC"/>
</dbReference>
<dbReference type="InterPro" id="IPR036895">
    <property type="entry name" value="Uracil-DNA_glycosylase-like_sf"/>
</dbReference>